<reference evidence="2" key="1">
    <citation type="submission" date="2020-12" db="EMBL/GenBank/DDBJ databases">
        <title>WGS assembly of Carya illinoinensis cv. Pawnee.</title>
        <authorList>
            <person name="Platts A."/>
            <person name="Shu S."/>
            <person name="Wright S."/>
            <person name="Barry K."/>
            <person name="Edger P."/>
            <person name="Pires J.C."/>
            <person name="Schmutz J."/>
        </authorList>
    </citation>
    <scope>NUCLEOTIDE SEQUENCE</scope>
    <source>
        <tissue evidence="2">Leaf</tissue>
    </source>
</reference>
<protein>
    <recommendedName>
        <fullName evidence="1">NADP-dependent oxidoreductase domain-containing protein</fullName>
    </recommendedName>
</protein>
<dbReference type="InterPro" id="IPR023210">
    <property type="entry name" value="NADP_OxRdtase_dom"/>
</dbReference>
<proteinExistence type="predicted"/>
<dbReference type="PROSITE" id="PS00798">
    <property type="entry name" value="ALDOKETO_REDUCTASE_1"/>
    <property type="match status" value="1"/>
</dbReference>
<dbReference type="InterPro" id="IPR020471">
    <property type="entry name" value="AKR"/>
</dbReference>
<dbReference type="AlphaFoldDB" id="A0A8T1NHC6"/>
<accession>A0A8T1NHC6</accession>
<keyword evidence="3" id="KW-1185">Reference proteome</keyword>
<dbReference type="InterPro" id="IPR018170">
    <property type="entry name" value="Aldo/ket_reductase_CS"/>
</dbReference>
<evidence type="ECO:0000313" key="3">
    <source>
        <dbReference type="Proteomes" id="UP000811609"/>
    </source>
</evidence>
<organism evidence="2 3">
    <name type="scientific">Carya illinoinensis</name>
    <name type="common">Pecan</name>
    <dbReference type="NCBI Taxonomy" id="32201"/>
    <lineage>
        <taxon>Eukaryota</taxon>
        <taxon>Viridiplantae</taxon>
        <taxon>Streptophyta</taxon>
        <taxon>Embryophyta</taxon>
        <taxon>Tracheophyta</taxon>
        <taxon>Spermatophyta</taxon>
        <taxon>Magnoliopsida</taxon>
        <taxon>eudicotyledons</taxon>
        <taxon>Gunneridae</taxon>
        <taxon>Pentapetalae</taxon>
        <taxon>rosids</taxon>
        <taxon>fabids</taxon>
        <taxon>Fagales</taxon>
        <taxon>Juglandaceae</taxon>
        <taxon>Carya</taxon>
    </lineage>
</organism>
<name>A0A8T1NHC6_CARIL</name>
<gene>
    <name evidence="2" type="ORF">CIPAW_14G068000</name>
</gene>
<comment type="caution">
    <text evidence="2">The sequence shown here is derived from an EMBL/GenBank/DDBJ whole genome shotgun (WGS) entry which is preliminary data.</text>
</comment>
<dbReference type="PANTHER" id="PTHR11732">
    <property type="entry name" value="ALDO/KETO REDUCTASE"/>
    <property type="match status" value="1"/>
</dbReference>
<evidence type="ECO:0000313" key="2">
    <source>
        <dbReference type="EMBL" id="KAG6629202.1"/>
    </source>
</evidence>
<dbReference type="PROSITE" id="PS00062">
    <property type="entry name" value="ALDOKETO_REDUCTASE_2"/>
    <property type="match status" value="1"/>
</dbReference>
<feature type="domain" description="NADP-dependent oxidoreductase" evidence="1">
    <location>
        <begin position="3"/>
        <end position="222"/>
    </location>
</feature>
<dbReference type="EMBL" id="CM031822">
    <property type="protein sequence ID" value="KAG6629202.1"/>
    <property type="molecule type" value="Genomic_DNA"/>
</dbReference>
<dbReference type="Proteomes" id="UP000811609">
    <property type="component" value="Chromosome 14"/>
</dbReference>
<evidence type="ECO:0000259" key="1">
    <source>
        <dbReference type="Pfam" id="PF00248"/>
    </source>
</evidence>
<dbReference type="PIRSF" id="PIRSF000097">
    <property type="entry name" value="AKR"/>
    <property type="match status" value="1"/>
</dbReference>
<dbReference type="Pfam" id="PF00248">
    <property type="entry name" value="Aldo_ket_red"/>
    <property type="match status" value="1"/>
</dbReference>
<dbReference type="GO" id="GO:0016491">
    <property type="term" value="F:oxidoreductase activity"/>
    <property type="evidence" value="ECO:0007669"/>
    <property type="project" value="InterPro"/>
</dbReference>
<sequence length="242" mass="27771">MKETFRHAIKLGYRHFDSAAIYQSEQLLGEAIQDALSLGLIKSRDELFITSKLWCNDGHHDRILPAMQKTLSNLKLEDVDLCLIHMLVSLKTGEIGMSFEKEDILPMDIKSVWEAVENCQKLGLAKSIGVSNFSRKKLETLLSTAKTHPAVNQMEMNPYWQQKQLREFCEKKGIHITAYSPLGAKGTSWGTNWVMECEVLKEIVNAKGRTIAQISLRWVYEQGKCCCEKLQRREDERKPRDI</sequence>